<evidence type="ECO:0000259" key="9">
    <source>
        <dbReference type="PROSITE" id="PS50222"/>
    </source>
</evidence>
<dbReference type="PANTHER" id="PTHR46494:SF1">
    <property type="entry name" value="CORA FAMILY METAL ION TRANSPORTER (EUROFUNG)"/>
    <property type="match status" value="1"/>
</dbReference>
<dbReference type="InterPro" id="IPR045863">
    <property type="entry name" value="CorA_TM1_TM2"/>
</dbReference>
<reference evidence="11" key="1">
    <citation type="journal article" date="2019" name="Int. J. Syst. Evol. Microbiol.">
        <title>The Global Catalogue of Microorganisms (GCM) 10K type strain sequencing project: providing services to taxonomists for standard genome sequencing and annotation.</title>
        <authorList>
            <consortium name="The Broad Institute Genomics Platform"/>
            <consortium name="The Broad Institute Genome Sequencing Center for Infectious Disease"/>
            <person name="Wu L."/>
            <person name="Ma J."/>
        </authorList>
    </citation>
    <scope>NUCLEOTIDE SEQUENCE [LARGE SCALE GENOMIC DNA]</scope>
    <source>
        <strain evidence="11">CCUG 42722</strain>
    </source>
</reference>
<evidence type="ECO:0000256" key="4">
    <source>
        <dbReference type="ARBA" id="ARBA00022475"/>
    </source>
</evidence>
<dbReference type="InterPro" id="IPR002523">
    <property type="entry name" value="MgTranspt_CorA/ZnTranspt_ZntB"/>
</dbReference>
<evidence type="ECO:0000256" key="2">
    <source>
        <dbReference type="ARBA" id="ARBA00009765"/>
    </source>
</evidence>
<dbReference type="SUPFAM" id="SSF144083">
    <property type="entry name" value="Magnesium transport protein CorA, transmembrane region"/>
    <property type="match status" value="1"/>
</dbReference>
<evidence type="ECO:0000313" key="11">
    <source>
        <dbReference type="Proteomes" id="UP001596011"/>
    </source>
</evidence>
<gene>
    <name evidence="10" type="ORF">ACFO6V_14025</name>
</gene>
<dbReference type="PROSITE" id="PS50222">
    <property type="entry name" value="EF_HAND_2"/>
    <property type="match status" value="1"/>
</dbReference>
<feature type="domain" description="EF-hand" evidence="9">
    <location>
        <begin position="88"/>
        <end position="113"/>
    </location>
</feature>
<comment type="similarity">
    <text evidence="2">Belongs to the CorA metal ion transporter (MIT) (TC 1.A.35) family.</text>
</comment>
<protein>
    <submittedName>
        <fullName evidence="10">Magnesium and cobalt transport protein CorA</fullName>
    </submittedName>
</protein>
<feature type="transmembrane region" description="Helical" evidence="8">
    <location>
        <begin position="334"/>
        <end position="354"/>
    </location>
</feature>
<dbReference type="Gene3D" id="1.20.58.340">
    <property type="entry name" value="Magnesium transport protein CorA, transmembrane region"/>
    <property type="match status" value="2"/>
</dbReference>
<dbReference type="InterPro" id="IPR045861">
    <property type="entry name" value="CorA_cytoplasmic_dom"/>
</dbReference>
<evidence type="ECO:0000256" key="7">
    <source>
        <dbReference type="ARBA" id="ARBA00023136"/>
    </source>
</evidence>
<evidence type="ECO:0000256" key="3">
    <source>
        <dbReference type="ARBA" id="ARBA00022448"/>
    </source>
</evidence>
<keyword evidence="11" id="KW-1185">Reference proteome</keyword>
<name>A0ABV9HGE1_9MICO</name>
<dbReference type="CDD" id="cd12830">
    <property type="entry name" value="MtCorA-like"/>
    <property type="match status" value="1"/>
</dbReference>
<dbReference type="Gene3D" id="3.30.460.20">
    <property type="entry name" value="CorA soluble domain-like"/>
    <property type="match status" value="1"/>
</dbReference>
<keyword evidence="5 8" id="KW-0812">Transmembrane</keyword>
<comment type="caution">
    <text evidence="10">The sequence shown here is derived from an EMBL/GenBank/DDBJ whole genome shotgun (WGS) entry which is preliminary data.</text>
</comment>
<evidence type="ECO:0000256" key="5">
    <source>
        <dbReference type="ARBA" id="ARBA00022692"/>
    </source>
</evidence>
<keyword evidence="6 8" id="KW-1133">Transmembrane helix</keyword>
<dbReference type="Pfam" id="PF01544">
    <property type="entry name" value="CorA"/>
    <property type="match status" value="1"/>
</dbReference>
<accession>A0ABV9HGE1</accession>
<keyword evidence="4" id="KW-1003">Cell membrane</keyword>
<dbReference type="PANTHER" id="PTHR46494">
    <property type="entry name" value="CORA FAMILY METAL ION TRANSPORTER (EUROFUNG)"/>
    <property type="match status" value="1"/>
</dbReference>
<dbReference type="RefSeq" id="WP_377136328.1">
    <property type="nucleotide sequence ID" value="NZ_JBHSFI010000004.1"/>
</dbReference>
<keyword evidence="7 8" id="KW-0472">Membrane</keyword>
<dbReference type="EMBL" id="JBHSFI010000004">
    <property type="protein sequence ID" value="MFC4629357.1"/>
    <property type="molecule type" value="Genomic_DNA"/>
</dbReference>
<evidence type="ECO:0000256" key="1">
    <source>
        <dbReference type="ARBA" id="ARBA00004651"/>
    </source>
</evidence>
<dbReference type="PROSITE" id="PS00018">
    <property type="entry name" value="EF_HAND_1"/>
    <property type="match status" value="1"/>
</dbReference>
<evidence type="ECO:0000256" key="8">
    <source>
        <dbReference type="SAM" id="Phobius"/>
    </source>
</evidence>
<keyword evidence="3" id="KW-0813">Transport</keyword>
<dbReference type="InterPro" id="IPR002048">
    <property type="entry name" value="EF_hand_dom"/>
</dbReference>
<comment type="subcellular location">
    <subcellularLocation>
        <location evidence="1">Cell membrane</location>
        <topology evidence="1">Multi-pass membrane protein</topology>
    </subcellularLocation>
</comment>
<evidence type="ECO:0000256" key="6">
    <source>
        <dbReference type="ARBA" id="ARBA00022989"/>
    </source>
</evidence>
<dbReference type="Proteomes" id="UP001596011">
    <property type="component" value="Unassembled WGS sequence"/>
</dbReference>
<feature type="transmembrane region" description="Helical" evidence="8">
    <location>
        <begin position="303"/>
        <end position="322"/>
    </location>
</feature>
<dbReference type="SUPFAM" id="SSF143865">
    <property type="entry name" value="CorA soluble domain-like"/>
    <property type="match status" value="1"/>
</dbReference>
<dbReference type="InterPro" id="IPR018247">
    <property type="entry name" value="EF_Hand_1_Ca_BS"/>
</dbReference>
<sequence length="360" mass="40499">MSIMDNAVYVDGKRTANPASIEETCEVTRERGGTAWVDLAWPEPDEIRAVAEEFSLHHLAVEDAIHAHQRPKIEHYDDVIFVVLHPARSVDDDGDGHVDRVEFGEVHAWVGPDFVVTIRRSVTPDLGAMRGRLEQEPDLLRLGPVAILTALLDEVVDTYRPVVARLRGDIDQIEDQLFSRDPEVSFRIYEATREVIGLQRATGPLVDMLQELHDAKQRYVGGEPGTEHLDADLPQGPLWVELLRSLRNVLDHAVKHAETSGTFRALLTNALNVHSTLVTQEQNEEMRRMSEISLQQSEQTKKISAWAAILFAPTLIGTIYGMNFDYMPELHWVLGYPLALAGMLGLGGVFYWIFKKVGWL</sequence>
<proteinExistence type="inferred from homology"/>
<organism evidence="10 11">
    <name type="scientific">Promicromonospora alba</name>
    <dbReference type="NCBI Taxonomy" id="1616110"/>
    <lineage>
        <taxon>Bacteria</taxon>
        <taxon>Bacillati</taxon>
        <taxon>Actinomycetota</taxon>
        <taxon>Actinomycetes</taxon>
        <taxon>Micrococcales</taxon>
        <taxon>Promicromonosporaceae</taxon>
        <taxon>Promicromonospora</taxon>
    </lineage>
</organism>
<evidence type="ECO:0000313" key="10">
    <source>
        <dbReference type="EMBL" id="MFC4629357.1"/>
    </source>
</evidence>